<keyword evidence="3" id="KW-1185">Reference proteome</keyword>
<dbReference type="Proteomes" id="UP001358614">
    <property type="component" value="Chromosome 1"/>
</dbReference>
<feature type="region of interest" description="Disordered" evidence="1">
    <location>
        <begin position="140"/>
        <end position="208"/>
    </location>
</feature>
<evidence type="ECO:0000313" key="2">
    <source>
        <dbReference type="EMBL" id="WWD08107.1"/>
    </source>
</evidence>
<dbReference type="AlphaFoldDB" id="A0AAX4KQM7"/>
<dbReference type="GeneID" id="91105019"/>
<dbReference type="KEGG" id="ker:91105019"/>
<sequence>MSDPYSFHYHQYQSSGAVPPFNYNLTLSQPSAVTNQSKCDHGPLPCKANKSKNNLFGYSARPDDEYNGWPSAPPVSYEKARSNPDVPDFEGGPRWTGRNRYSHLKEEEVEHGAEESSKPSQAPTPVVQDNLFAQVGQVAPGWDPHQVTNPTVSTSWDQSTNSAYDHNSSAQSQAWMGTSQPSHEQAYNWGGYSNPNQPPQAAPSQHSCAPVAGYGGAAPTNYGSMQPHDYQIVENSQGSTNYQQDTNNTQGGLVGKFTGLFNESVFKR</sequence>
<proteinExistence type="predicted"/>
<dbReference type="EMBL" id="CP144089">
    <property type="protein sequence ID" value="WWD08107.1"/>
    <property type="molecule type" value="Genomic_DNA"/>
</dbReference>
<evidence type="ECO:0000256" key="1">
    <source>
        <dbReference type="SAM" id="MobiDB-lite"/>
    </source>
</evidence>
<evidence type="ECO:0000313" key="3">
    <source>
        <dbReference type="Proteomes" id="UP001358614"/>
    </source>
</evidence>
<dbReference type="RefSeq" id="XP_066086074.1">
    <property type="nucleotide sequence ID" value="XM_066229977.1"/>
</dbReference>
<accession>A0AAX4KQM7</accession>
<protein>
    <submittedName>
        <fullName evidence="2">Uncharacterized protein</fullName>
    </submittedName>
</protein>
<feature type="compositionally biased region" description="Polar residues" evidence="1">
    <location>
        <begin position="146"/>
        <end position="185"/>
    </location>
</feature>
<gene>
    <name evidence="2" type="ORF">V865_006218</name>
</gene>
<organism evidence="2 3">
    <name type="scientific">Kwoniella europaea PYCC6329</name>
    <dbReference type="NCBI Taxonomy" id="1423913"/>
    <lineage>
        <taxon>Eukaryota</taxon>
        <taxon>Fungi</taxon>
        <taxon>Dikarya</taxon>
        <taxon>Basidiomycota</taxon>
        <taxon>Agaricomycotina</taxon>
        <taxon>Tremellomycetes</taxon>
        <taxon>Tremellales</taxon>
        <taxon>Cryptococcaceae</taxon>
        <taxon>Kwoniella</taxon>
    </lineage>
</organism>
<feature type="region of interest" description="Disordered" evidence="1">
    <location>
        <begin position="57"/>
        <end position="124"/>
    </location>
</feature>
<name>A0AAX4KQM7_9TREE</name>
<reference evidence="2 3" key="1">
    <citation type="submission" date="2024-01" db="EMBL/GenBank/DDBJ databases">
        <title>Comparative genomics of Cryptococcus and Kwoniella reveals pathogenesis evolution and contrasting modes of karyotype evolution via chromosome fusion or intercentromeric recombination.</title>
        <authorList>
            <person name="Coelho M.A."/>
            <person name="David-Palma M."/>
            <person name="Shea T."/>
            <person name="Bowers K."/>
            <person name="McGinley-Smith S."/>
            <person name="Mohammad A.W."/>
            <person name="Gnirke A."/>
            <person name="Yurkov A.M."/>
            <person name="Nowrousian M."/>
            <person name="Sun S."/>
            <person name="Cuomo C.A."/>
            <person name="Heitman J."/>
        </authorList>
    </citation>
    <scope>NUCLEOTIDE SEQUENCE [LARGE SCALE GENOMIC DNA]</scope>
    <source>
        <strain evidence="2 3">PYCC6329</strain>
    </source>
</reference>
<feature type="compositionally biased region" description="Basic and acidic residues" evidence="1">
    <location>
        <begin position="103"/>
        <end position="117"/>
    </location>
</feature>